<reference evidence="5 6" key="1">
    <citation type="submission" date="2023-07" db="EMBL/GenBank/DDBJ databases">
        <title>Genomic Encyclopedia of Type Strains, Phase IV (KMG-IV): sequencing the most valuable type-strain genomes for metagenomic binning, comparative biology and taxonomic classification.</title>
        <authorList>
            <person name="Goeker M."/>
        </authorList>
    </citation>
    <scope>NUCLEOTIDE SEQUENCE [LARGE SCALE GENOMIC DNA]</scope>
    <source>
        <strain evidence="5 6">DSM 9768</strain>
    </source>
</reference>
<keyword evidence="3" id="KW-0808">Transferase</keyword>
<gene>
    <name evidence="5" type="ORF">J2S74_001895</name>
</gene>
<accession>A0ABT9ZUX5</accession>
<comment type="catalytic activity">
    <reaction evidence="1">
        <text>ATP + protein L-histidine = ADP + protein N-phospho-L-histidine.</text>
        <dbReference type="EC" id="2.7.13.3"/>
    </reaction>
</comment>
<dbReference type="SUPFAM" id="SSF47384">
    <property type="entry name" value="Homodimeric domain of signal transducing histidine kinase"/>
    <property type="match status" value="1"/>
</dbReference>
<evidence type="ECO:0000256" key="1">
    <source>
        <dbReference type="ARBA" id="ARBA00000085"/>
    </source>
</evidence>
<keyword evidence="4" id="KW-0902">Two-component regulatory system</keyword>
<protein>
    <recommendedName>
        <fullName evidence="2">histidine kinase</fullName>
        <ecNumber evidence="2">2.7.13.3</ecNumber>
    </recommendedName>
</protein>
<comment type="caution">
    <text evidence="5">The sequence shown here is derived from an EMBL/GenBank/DDBJ whole genome shotgun (WGS) entry which is preliminary data.</text>
</comment>
<dbReference type="InterPro" id="IPR036097">
    <property type="entry name" value="HisK_dim/P_sf"/>
</dbReference>
<evidence type="ECO:0000256" key="3">
    <source>
        <dbReference type="ARBA" id="ARBA00022777"/>
    </source>
</evidence>
<dbReference type="Proteomes" id="UP001230005">
    <property type="component" value="Unassembled WGS sequence"/>
</dbReference>
<sequence length="335" mass="38668">MVINSEELFTIVNNNNQGNEQCSGVMELSHDGTILHLCEKCKPDLLIEYQLQVGDSILQTPLAPVFSARTNEGRRGWEEASTALGQKKKDDFENWWSYTLTDKLDGKNASPKGVKWNRETERLVQQISLRYAHEILNALTPVYGILQMIKTDTEIKDPAKLEELLEIAQQEILKGKTYVNDFLNINFVRTPEPDWERMSDLVSYIETQLETQSPEFIPYIDITMESEQDKDVFIDKKQLRLVLQLLLKKWIDYADEPSTIEISFEVKGMDKLQVKLLMHEGADSLYDADDEFMYYLHLVDRSMEMNGGTIKVCEGITLEYSYSNEMKAEALIKQL</sequence>
<name>A0ABT9ZUX5_9BACI</name>
<dbReference type="EC" id="2.7.13.3" evidence="2"/>
<evidence type="ECO:0000256" key="4">
    <source>
        <dbReference type="ARBA" id="ARBA00023012"/>
    </source>
</evidence>
<dbReference type="RefSeq" id="WP_307324574.1">
    <property type="nucleotide sequence ID" value="NZ_JAUSUG010000006.1"/>
</dbReference>
<dbReference type="EMBL" id="JAUSUG010000006">
    <property type="protein sequence ID" value="MDQ0254516.1"/>
    <property type="molecule type" value="Genomic_DNA"/>
</dbReference>
<evidence type="ECO:0000256" key="2">
    <source>
        <dbReference type="ARBA" id="ARBA00012438"/>
    </source>
</evidence>
<organism evidence="5 6">
    <name type="scientific">Evansella vedderi</name>
    <dbReference type="NCBI Taxonomy" id="38282"/>
    <lineage>
        <taxon>Bacteria</taxon>
        <taxon>Bacillati</taxon>
        <taxon>Bacillota</taxon>
        <taxon>Bacilli</taxon>
        <taxon>Bacillales</taxon>
        <taxon>Bacillaceae</taxon>
        <taxon>Evansella</taxon>
    </lineage>
</organism>
<evidence type="ECO:0000313" key="5">
    <source>
        <dbReference type="EMBL" id="MDQ0254516.1"/>
    </source>
</evidence>
<proteinExistence type="predicted"/>
<keyword evidence="6" id="KW-1185">Reference proteome</keyword>
<evidence type="ECO:0000313" key="6">
    <source>
        <dbReference type="Proteomes" id="UP001230005"/>
    </source>
</evidence>
<keyword evidence="3" id="KW-0418">Kinase</keyword>
<dbReference type="Gene3D" id="1.10.287.130">
    <property type="match status" value="1"/>
</dbReference>